<keyword evidence="6" id="KW-1185">Reference proteome</keyword>
<dbReference type="PANTHER" id="PTHR42756:SF1">
    <property type="entry name" value="TRANSCRIPTIONAL REPRESSOR OF EMRAB OPERON"/>
    <property type="match status" value="1"/>
</dbReference>
<proteinExistence type="predicted"/>
<dbReference type="Pfam" id="PF01047">
    <property type="entry name" value="MarR"/>
    <property type="match status" value="1"/>
</dbReference>
<accession>A0ABY9SX89</accession>
<dbReference type="InterPro" id="IPR036388">
    <property type="entry name" value="WH-like_DNA-bd_sf"/>
</dbReference>
<dbReference type="InterPro" id="IPR036390">
    <property type="entry name" value="WH_DNA-bd_sf"/>
</dbReference>
<keyword evidence="1" id="KW-0805">Transcription regulation</keyword>
<dbReference type="SMART" id="SM00529">
    <property type="entry name" value="HTH_DTXR"/>
    <property type="match status" value="1"/>
</dbReference>
<dbReference type="SMART" id="SM00347">
    <property type="entry name" value="HTH_MARR"/>
    <property type="match status" value="1"/>
</dbReference>
<feature type="domain" description="HTH marR-type" evidence="4">
    <location>
        <begin position="6"/>
        <end position="138"/>
    </location>
</feature>
<evidence type="ECO:0000256" key="1">
    <source>
        <dbReference type="ARBA" id="ARBA00023015"/>
    </source>
</evidence>
<dbReference type="EMBL" id="CP134050">
    <property type="protein sequence ID" value="WNC12442.1"/>
    <property type="molecule type" value="Genomic_DNA"/>
</dbReference>
<evidence type="ECO:0000256" key="2">
    <source>
        <dbReference type="ARBA" id="ARBA00023125"/>
    </source>
</evidence>
<dbReference type="Proteomes" id="UP001256827">
    <property type="component" value="Chromosome"/>
</dbReference>
<dbReference type="Gene3D" id="1.10.10.10">
    <property type="entry name" value="Winged helix-like DNA-binding domain superfamily/Winged helix DNA-binding domain"/>
    <property type="match status" value="1"/>
</dbReference>
<keyword evidence="3" id="KW-0804">Transcription</keyword>
<dbReference type="InterPro" id="IPR022689">
    <property type="entry name" value="Iron_dep_repressor"/>
</dbReference>
<dbReference type="PANTHER" id="PTHR42756">
    <property type="entry name" value="TRANSCRIPTIONAL REGULATOR, MARR"/>
    <property type="match status" value="1"/>
</dbReference>
<gene>
    <name evidence="5" type="ORF">RGB73_17060</name>
</gene>
<evidence type="ECO:0000313" key="5">
    <source>
        <dbReference type="EMBL" id="WNC12442.1"/>
    </source>
</evidence>
<evidence type="ECO:0000259" key="4">
    <source>
        <dbReference type="PROSITE" id="PS50995"/>
    </source>
</evidence>
<dbReference type="PROSITE" id="PS50995">
    <property type="entry name" value="HTH_MARR_2"/>
    <property type="match status" value="1"/>
</dbReference>
<evidence type="ECO:0000313" key="6">
    <source>
        <dbReference type="Proteomes" id="UP001256827"/>
    </source>
</evidence>
<keyword evidence="2" id="KW-0238">DNA-binding</keyword>
<sequence>MDFDYANALTHLMGHVMKLHRQNVDMLIQKYDVHPGQPPLLMRLTRTDGMVQKELARRMNVKPATLTVMINRMEKSGLVTRRPDPHDQRSSRVYLTDKGRIAAGAVKDALELLEGKCFERFTEEEKTMLWDMLTRIHADLEMFKSEHARGS</sequence>
<dbReference type="RefSeq" id="WP_310763853.1">
    <property type="nucleotide sequence ID" value="NZ_CP134050.1"/>
</dbReference>
<reference evidence="5 6" key="1">
    <citation type="submission" date="2023-09" db="EMBL/GenBank/DDBJ databases">
        <title>Complete Genome and Methylome dissection of Bacillus brevis NEB573 original source of BbsI restriction endonuclease.</title>
        <authorList>
            <person name="Fomenkov A."/>
            <person name="Roberts R.D."/>
        </authorList>
    </citation>
    <scope>NUCLEOTIDE SEQUENCE [LARGE SCALE GENOMIC DNA]</scope>
    <source>
        <strain evidence="5 6">NEB573</strain>
    </source>
</reference>
<dbReference type="SUPFAM" id="SSF46785">
    <property type="entry name" value="Winged helix' DNA-binding domain"/>
    <property type="match status" value="1"/>
</dbReference>
<evidence type="ECO:0000256" key="3">
    <source>
        <dbReference type="ARBA" id="ARBA00023163"/>
    </source>
</evidence>
<dbReference type="PRINTS" id="PR00598">
    <property type="entry name" value="HTHMARR"/>
</dbReference>
<protein>
    <submittedName>
        <fullName evidence="5">MarR family transcriptional regulator</fullName>
    </submittedName>
</protein>
<dbReference type="InterPro" id="IPR000835">
    <property type="entry name" value="HTH_MarR-typ"/>
</dbReference>
<name>A0ABY9SX89_BREBE</name>
<organism evidence="5 6">
    <name type="scientific">Brevibacillus brevis</name>
    <name type="common">Bacillus brevis</name>
    <dbReference type="NCBI Taxonomy" id="1393"/>
    <lineage>
        <taxon>Bacteria</taxon>
        <taxon>Bacillati</taxon>
        <taxon>Bacillota</taxon>
        <taxon>Bacilli</taxon>
        <taxon>Bacillales</taxon>
        <taxon>Paenibacillaceae</taxon>
        <taxon>Brevibacillus</taxon>
    </lineage>
</organism>